<dbReference type="Proteomes" id="UP001057296">
    <property type="component" value="Chromosome"/>
</dbReference>
<protein>
    <submittedName>
        <fullName evidence="1">Uncharacterized protein</fullName>
    </submittedName>
</protein>
<evidence type="ECO:0000313" key="2">
    <source>
        <dbReference type="Proteomes" id="UP001057296"/>
    </source>
</evidence>
<organism evidence="1 2">
    <name type="scientific">Neisseria subflava</name>
    <dbReference type="NCBI Taxonomy" id="28449"/>
    <lineage>
        <taxon>Bacteria</taxon>
        <taxon>Pseudomonadati</taxon>
        <taxon>Pseudomonadota</taxon>
        <taxon>Betaproteobacteria</taxon>
        <taxon>Neisseriales</taxon>
        <taxon>Neisseriaceae</taxon>
        <taxon>Neisseria</taxon>
    </lineage>
</organism>
<dbReference type="AlphaFoldDB" id="A0A9X9HV04"/>
<reference evidence="1" key="1">
    <citation type="submission" date="2021-04" db="EMBL/GenBank/DDBJ databases">
        <title>Characterizing Neisseria spp. as novel respiratory pathobionts in bronchiectasis.</title>
        <authorList>
            <person name="Li L."/>
            <person name="Mac Aogain M."/>
            <person name="Xu T."/>
            <person name="Jaggi T.K."/>
            <person name="Chan L.Y."/>
            <person name="Keir H.R."/>
            <person name="Dicker A.J."/>
            <person name="Qu J."/>
            <person name="Liu Y."/>
            <person name="Chen H.S."/>
            <person name="Koh M.S."/>
            <person name="Ong T.H."/>
            <person name="Lim A.Y.H."/>
            <person name="Abisheganaden J."/>
            <person name="Low T.B."/>
            <person name="Oliver B.G."/>
            <person name="Tan N.S."/>
            <person name="Fang M."/>
            <person name="Chalmers J.D."/>
            <person name="Chotirmall S.H."/>
        </authorList>
    </citation>
    <scope>NUCLEOTIDE SEQUENCE</scope>
    <source>
        <strain evidence="1">TT0077</strain>
    </source>
</reference>
<dbReference type="EMBL" id="CP073115">
    <property type="protein sequence ID" value="UTG70365.1"/>
    <property type="molecule type" value="Genomic_DNA"/>
</dbReference>
<proteinExistence type="predicted"/>
<evidence type="ECO:0000313" key="1">
    <source>
        <dbReference type="EMBL" id="UTG70365.1"/>
    </source>
</evidence>
<accession>A0A9X9HV04</accession>
<gene>
    <name evidence="1" type="ORF">KCG54_03315</name>
</gene>
<name>A0A9X9HV04_NEISU</name>
<dbReference type="RefSeq" id="WP_254324642.1">
    <property type="nucleotide sequence ID" value="NZ_CP073115.1"/>
</dbReference>
<sequence length="178" mass="20816">MSRGIFYFVILMISIKVYGISPSPYSNNDINIIIKNNMLCIYTDKKNLLGNYLLGVGFFDSDLGEYRSWYYENSFDKNYPNKENCIVTDNNNFDGIVLKSNEVYDITLQPNTYGYADFIGMKNYYCIIEEDGKVKVGSIDSSSRKCRNRTDFLENNTMIGIQESWFDSLIKWFKNLWK</sequence>